<sequence>MKTNYLSFFLLLGILLNGNSLFAQSTEDFESEATSGTTFTDSGQNFTITNGAGESTYDIEFFSNGGWNGTAVDNKFIDNSSGTPTQNDGTSFIITTTDGTDITIKSLYIFVSTRALANPSSTLTIVGKKDGEVTPVFTITKNSGFSNVETFSPNNGFTLIDFSTEGGIDNSDKNVDELIISATANGDYLALDALTWGAEVLSTNNFEFEQNKAKIFPNPSSDRITVSGLKKDENYKIYNVLGTEIIDGIIANNKKIDIKNLTSGMYFLKFENGNSIKFLKE</sequence>
<dbReference type="AlphaFoldDB" id="A0AAE3EQD8"/>
<dbReference type="Proteomes" id="UP001199795">
    <property type="component" value="Unassembled WGS sequence"/>
</dbReference>
<evidence type="ECO:0000256" key="1">
    <source>
        <dbReference type="ARBA" id="ARBA00022729"/>
    </source>
</evidence>
<evidence type="ECO:0000313" key="5">
    <source>
        <dbReference type="Proteomes" id="UP001199795"/>
    </source>
</evidence>
<evidence type="ECO:0000313" key="4">
    <source>
        <dbReference type="EMBL" id="MCF7569671.1"/>
    </source>
</evidence>
<dbReference type="Pfam" id="PF18962">
    <property type="entry name" value="Por_Secre_tail"/>
    <property type="match status" value="1"/>
</dbReference>
<dbReference type="NCBIfam" id="TIGR04183">
    <property type="entry name" value="Por_Secre_tail"/>
    <property type="match status" value="1"/>
</dbReference>
<accession>A0AAE3EQD8</accession>
<dbReference type="InterPro" id="IPR026444">
    <property type="entry name" value="Secre_tail"/>
</dbReference>
<name>A0AAE3EQD8_9FLAO</name>
<evidence type="ECO:0000259" key="3">
    <source>
        <dbReference type="Pfam" id="PF18962"/>
    </source>
</evidence>
<feature type="chain" id="PRO_5042146094" evidence="2">
    <location>
        <begin position="24"/>
        <end position="281"/>
    </location>
</feature>
<evidence type="ECO:0000256" key="2">
    <source>
        <dbReference type="SAM" id="SignalP"/>
    </source>
</evidence>
<feature type="signal peptide" evidence="2">
    <location>
        <begin position="1"/>
        <end position="23"/>
    </location>
</feature>
<keyword evidence="5" id="KW-1185">Reference proteome</keyword>
<gene>
    <name evidence="4" type="ORF">L3X37_15090</name>
</gene>
<reference evidence="4" key="1">
    <citation type="submission" date="2022-01" db="EMBL/GenBank/DDBJ databases">
        <title>Draft genome sequence of Sabulilitoribacter arenilitoris KCTC 52401.</title>
        <authorList>
            <person name="Oh J.-S."/>
        </authorList>
    </citation>
    <scope>NUCLEOTIDE SEQUENCE</scope>
    <source>
        <strain evidence="4">HMF6543</strain>
    </source>
</reference>
<comment type="caution">
    <text evidence="4">The sequence shown here is derived from an EMBL/GenBank/DDBJ whole genome shotgun (WGS) entry which is preliminary data.</text>
</comment>
<dbReference type="EMBL" id="JAKKDU010000030">
    <property type="protein sequence ID" value="MCF7569671.1"/>
    <property type="molecule type" value="Genomic_DNA"/>
</dbReference>
<proteinExistence type="predicted"/>
<protein>
    <submittedName>
        <fullName evidence="4">T9SS type A sorting domain-containing protein</fullName>
    </submittedName>
</protein>
<organism evidence="4 5">
    <name type="scientific">Wocania arenilitoris</name>
    <dbReference type="NCBI Taxonomy" id="2044858"/>
    <lineage>
        <taxon>Bacteria</taxon>
        <taxon>Pseudomonadati</taxon>
        <taxon>Bacteroidota</taxon>
        <taxon>Flavobacteriia</taxon>
        <taxon>Flavobacteriales</taxon>
        <taxon>Flavobacteriaceae</taxon>
        <taxon>Wocania</taxon>
    </lineage>
</organism>
<dbReference type="RefSeq" id="WP_237240997.1">
    <property type="nucleotide sequence ID" value="NZ_JAKKDU010000030.1"/>
</dbReference>
<feature type="domain" description="Secretion system C-terminal sorting" evidence="3">
    <location>
        <begin position="215"/>
        <end position="275"/>
    </location>
</feature>
<keyword evidence="1 2" id="KW-0732">Signal</keyword>